<dbReference type="Proteomes" id="UP000054600">
    <property type="component" value="Unassembled WGS sequence"/>
</dbReference>
<protein>
    <submittedName>
        <fullName evidence="2">Uncharacterized protein</fullName>
    </submittedName>
</protein>
<organism evidence="2 3">
    <name type="scientific">Legionella shakespearei DSM 23087</name>
    <dbReference type="NCBI Taxonomy" id="1122169"/>
    <lineage>
        <taxon>Bacteria</taxon>
        <taxon>Pseudomonadati</taxon>
        <taxon>Pseudomonadota</taxon>
        <taxon>Gammaproteobacteria</taxon>
        <taxon>Legionellales</taxon>
        <taxon>Legionellaceae</taxon>
        <taxon>Legionella</taxon>
    </lineage>
</organism>
<feature type="region of interest" description="Disordered" evidence="1">
    <location>
        <begin position="20"/>
        <end position="66"/>
    </location>
</feature>
<keyword evidence="3" id="KW-1185">Reference proteome</keyword>
<dbReference type="STRING" id="1122169.Lsha_0964"/>
<dbReference type="AlphaFoldDB" id="A0A0W0Z0P1"/>
<dbReference type="PATRIC" id="fig|1122169.6.peg.1114"/>
<evidence type="ECO:0000256" key="1">
    <source>
        <dbReference type="SAM" id="MobiDB-lite"/>
    </source>
</evidence>
<reference evidence="2 3" key="1">
    <citation type="submission" date="2015-11" db="EMBL/GenBank/DDBJ databases">
        <title>Genomic analysis of 38 Legionella species identifies large and diverse effector repertoires.</title>
        <authorList>
            <person name="Burstein D."/>
            <person name="Amaro F."/>
            <person name="Zusman T."/>
            <person name="Lifshitz Z."/>
            <person name="Cohen O."/>
            <person name="Gilbert J.A."/>
            <person name="Pupko T."/>
            <person name="Shuman H.A."/>
            <person name="Segal G."/>
        </authorList>
    </citation>
    <scope>NUCLEOTIDE SEQUENCE [LARGE SCALE GENOMIC DNA]</scope>
    <source>
        <strain evidence="2 3">ATCC 49655</strain>
    </source>
</reference>
<feature type="compositionally biased region" description="Basic and acidic residues" evidence="1">
    <location>
        <begin position="50"/>
        <end position="66"/>
    </location>
</feature>
<comment type="caution">
    <text evidence="2">The sequence shown here is derived from an EMBL/GenBank/DDBJ whole genome shotgun (WGS) entry which is preliminary data.</text>
</comment>
<gene>
    <name evidence="2" type="ORF">Lsha_0964</name>
</gene>
<name>A0A0W0Z0P1_9GAMM</name>
<proteinExistence type="predicted"/>
<accession>A0A0W0Z0P1</accession>
<evidence type="ECO:0000313" key="3">
    <source>
        <dbReference type="Proteomes" id="UP000054600"/>
    </source>
</evidence>
<dbReference type="EMBL" id="LNYW01000031">
    <property type="protein sequence ID" value="KTD62679.1"/>
    <property type="molecule type" value="Genomic_DNA"/>
</dbReference>
<evidence type="ECO:0000313" key="2">
    <source>
        <dbReference type="EMBL" id="KTD62679.1"/>
    </source>
</evidence>
<sequence length="66" mass="7519">MVRGFLYIARFTSSDPRRPERVFWREGSPSIGTMPLSGDPSRQKTRSGRRSSEDDVDRGMTQDEGL</sequence>